<evidence type="ECO:0000256" key="1">
    <source>
        <dbReference type="ARBA" id="ARBA00004417"/>
    </source>
</evidence>
<dbReference type="OrthoDB" id="337094at2"/>
<dbReference type="Pfam" id="PF00005">
    <property type="entry name" value="ABC_tran"/>
    <property type="match status" value="1"/>
</dbReference>
<name>E1R138_SEDSS</name>
<reference evidence="10" key="1">
    <citation type="journal article" date="2010" name="Stand. Genomic Sci.">
        <title>Complete genome sequence of Spirochaeta smaragdinae type strain (SEBR 4228).</title>
        <authorList>
            <person name="Mavromatis K."/>
            <person name="Yasawong M."/>
            <person name="Chertkov O."/>
            <person name="Lapidus A."/>
            <person name="Lucas S."/>
            <person name="Nolan M."/>
            <person name="Del Rio T.G."/>
            <person name="Tice H."/>
            <person name="Cheng J.F."/>
            <person name="Pitluck S."/>
            <person name="Liolios K."/>
            <person name="Ivanova N."/>
            <person name="Tapia R."/>
            <person name="Han C."/>
            <person name="Bruce D."/>
            <person name="Goodwin L."/>
            <person name="Pati A."/>
            <person name="Chen A."/>
            <person name="Palaniappan K."/>
            <person name="Land M."/>
            <person name="Hauser L."/>
            <person name="Chang Y.J."/>
            <person name="Jeffries C.D."/>
            <person name="Detter J.C."/>
            <person name="Rohde M."/>
            <person name="Brambilla E."/>
            <person name="Spring S."/>
            <person name="Goker M."/>
            <person name="Sikorski J."/>
            <person name="Woyke T."/>
            <person name="Bristow J."/>
            <person name="Eisen J.A."/>
            <person name="Markowitz V."/>
            <person name="Hugenholtz P."/>
            <person name="Klenk H.P."/>
            <person name="Kyrpides N.C."/>
        </authorList>
    </citation>
    <scope>NUCLEOTIDE SEQUENCE [LARGE SCALE GENOMIC DNA]</scope>
    <source>
        <strain evidence="10">DSM 11293 / JCM 15392 / SEBR 4228</strain>
    </source>
</reference>
<proteinExistence type="inferred from homology"/>
<keyword evidence="6" id="KW-0067">ATP-binding</keyword>
<evidence type="ECO:0000256" key="2">
    <source>
        <dbReference type="ARBA" id="ARBA00005417"/>
    </source>
</evidence>
<dbReference type="CDD" id="cd03257">
    <property type="entry name" value="ABC_NikE_OppD_transporters"/>
    <property type="match status" value="1"/>
</dbReference>
<dbReference type="SMART" id="SM00382">
    <property type="entry name" value="AAA"/>
    <property type="match status" value="1"/>
</dbReference>
<evidence type="ECO:0000256" key="5">
    <source>
        <dbReference type="ARBA" id="ARBA00022741"/>
    </source>
</evidence>
<gene>
    <name evidence="9" type="ordered locus">Spirs_1157</name>
</gene>
<dbReference type="InterPro" id="IPR050388">
    <property type="entry name" value="ABC_Ni/Peptide_Import"/>
</dbReference>
<dbReference type="KEGG" id="ssm:Spirs_1157"/>
<dbReference type="GO" id="GO:0005886">
    <property type="term" value="C:plasma membrane"/>
    <property type="evidence" value="ECO:0007669"/>
    <property type="project" value="UniProtKB-SubCell"/>
</dbReference>
<dbReference type="FunFam" id="3.40.50.300:FF:000016">
    <property type="entry name" value="Oligopeptide ABC transporter ATP-binding component"/>
    <property type="match status" value="1"/>
</dbReference>
<dbReference type="NCBIfam" id="TIGR01727">
    <property type="entry name" value="oligo_HPY"/>
    <property type="match status" value="1"/>
</dbReference>
<comment type="subcellular location">
    <subcellularLocation>
        <location evidence="1">Cell inner membrane</location>
        <topology evidence="1">Peripheral membrane protein</topology>
    </subcellularLocation>
</comment>
<dbReference type="InterPro" id="IPR017871">
    <property type="entry name" value="ABC_transporter-like_CS"/>
</dbReference>
<keyword evidence="7" id="KW-0472">Membrane</keyword>
<dbReference type="GO" id="GO:0015833">
    <property type="term" value="P:peptide transport"/>
    <property type="evidence" value="ECO:0007669"/>
    <property type="project" value="InterPro"/>
</dbReference>
<dbReference type="PANTHER" id="PTHR43297:SF2">
    <property type="entry name" value="DIPEPTIDE TRANSPORT ATP-BINDING PROTEIN DPPD"/>
    <property type="match status" value="1"/>
</dbReference>
<accession>E1R138</accession>
<comment type="similarity">
    <text evidence="2">Belongs to the ABC transporter superfamily.</text>
</comment>
<evidence type="ECO:0000256" key="4">
    <source>
        <dbReference type="ARBA" id="ARBA00022475"/>
    </source>
</evidence>
<dbReference type="InterPro" id="IPR003439">
    <property type="entry name" value="ABC_transporter-like_ATP-bd"/>
</dbReference>
<evidence type="ECO:0000313" key="10">
    <source>
        <dbReference type="Proteomes" id="UP000002318"/>
    </source>
</evidence>
<dbReference type="SUPFAM" id="SSF52540">
    <property type="entry name" value="P-loop containing nucleoside triphosphate hydrolases"/>
    <property type="match status" value="1"/>
</dbReference>
<dbReference type="InterPro" id="IPR013563">
    <property type="entry name" value="Oligopep_ABC_C"/>
</dbReference>
<dbReference type="HOGENOM" id="CLU_000604_1_23_12"/>
<keyword evidence="4" id="KW-1003">Cell membrane</keyword>
<evidence type="ECO:0000313" key="9">
    <source>
        <dbReference type="EMBL" id="ADK80287.1"/>
    </source>
</evidence>
<dbReference type="GO" id="GO:0016887">
    <property type="term" value="F:ATP hydrolysis activity"/>
    <property type="evidence" value="ECO:0007669"/>
    <property type="project" value="InterPro"/>
</dbReference>
<dbReference type="Pfam" id="PF08352">
    <property type="entry name" value="oligo_HPY"/>
    <property type="match status" value="1"/>
</dbReference>
<dbReference type="STRING" id="573413.Spirs_1157"/>
<dbReference type="GO" id="GO:0005524">
    <property type="term" value="F:ATP binding"/>
    <property type="evidence" value="ECO:0007669"/>
    <property type="project" value="UniProtKB-KW"/>
</dbReference>
<dbReference type="PANTHER" id="PTHR43297">
    <property type="entry name" value="OLIGOPEPTIDE TRANSPORT ATP-BINDING PROTEIN APPD"/>
    <property type="match status" value="1"/>
</dbReference>
<organism evidence="9 10">
    <name type="scientific">Sediminispirochaeta smaragdinae (strain DSM 11293 / JCM 15392 / SEBR 4228)</name>
    <name type="common">Spirochaeta smaragdinae</name>
    <dbReference type="NCBI Taxonomy" id="573413"/>
    <lineage>
        <taxon>Bacteria</taxon>
        <taxon>Pseudomonadati</taxon>
        <taxon>Spirochaetota</taxon>
        <taxon>Spirochaetia</taxon>
        <taxon>Spirochaetales</taxon>
        <taxon>Spirochaetaceae</taxon>
        <taxon>Sediminispirochaeta</taxon>
    </lineage>
</organism>
<feature type="domain" description="ABC transporter" evidence="8">
    <location>
        <begin position="7"/>
        <end position="258"/>
    </location>
</feature>
<dbReference type="Gene3D" id="3.40.50.300">
    <property type="entry name" value="P-loop containing nucleotide triphosphate hydrolases"/>
    <property type="match status" value="1"/>
</dbReference>
<dbReference type="EMBL" id="CP002116">
    <property type="protein sequence ID" value="ADK80287.1"/>
    <property type="molecule type" value="Genomic_DNA"/>
</dbReference>
<keyword evidence="3" id="KW-0813">Transport</keyword>
<dbReference type="Proteomes" id="UP000002318">
    <property type="component" value="Chromosome"/>
</dbReference>
<evidence type="ECO:0000256" key="6">
    <source>
        <dbReference type="ARBA" id="ARBA00022840"/>
    </source>
</evidence>
<sequence length="328" mass="37194">MSKNELLQIEDLTIELRTKKNRYNLVEEVSFSVGKKEVFGIVGESGCGKSVTAYSIINLLTTPPLYISRGRINFEGTDLTELSNTEMRKIRGNAISMIFQEPMTALDPLFTIGQQLKEILRFHYQLPEEVMHERAVDILKKVEIPRAEQLMKEYPHQLSGGMLQRVMIAMALLNKPKLLIADEPTTALDVTIQAQILDLINGLKERFDTSVIMITHDLGVISETCDRVAVFYAGHVVEVSDVETIFSDAMHPYTKGLVRSVTSLGEKRKELYTIPGVVPSIDTMGKGCRFYDRCSRKMERCRDVVPALKEYGRGHMCRCWLFEGSEHE</sequence>
<evidence type="ECO:0000259" key="8">
    <source>
        <dbReference type="PROSITE" id="PS50893"/>
    </source>
</evidence>
<protein>
    <submittedName>
        <fullName evidence="9">Oligopeptide/dipeptide ABC transporter, ATPase subunit</fullName>
    </submittedName>
</protein>
<evidence type="ECO:0000256" key="7">
    <source>
        <dbReference type="ARBA" id="ARBA00023136"/>
    </source>
</evidence>
<dbReference type="PROSITE" id="PS00211">
    <property type="entry name" value="ABC_TRANSPORTER_1"/>
    <property type="match status" value="1"/>
</dbReference>
<dbReference type="eggNOG" id="COG0444">
    <property type="taxonomic scope" value="Bacteria"/>
</dbReference>
<dbReference type="PROSITE" id="PS50893">
    <property type="entry name" value="ABC_TRANSPORTER_2"/>
    <property type="match status" value="1"/>
</dbReference>
<dbReference type="InterPro" id="IPR003593">
    <property type="entry name" value="AAA+_ATPase"/>
</dbReference>
<keyword evidence="5" id="KW-0547">Nucleotide-binding</keyword>
<dbReference type="RefSeq" id="WP_013253751.1">
    <property type="nucleotide sequence ID" value="NC_014364.1"/>
</dbReference>
<dbReference type="AlphaFoldDB" id="E1R138"/>
<dbReference type="InterPro" id="IPR027417">
    <property type="entry name" value="P-loop_NTPase"/>
</dbReference>
<keyword evidence="10" id="KW-1185">Reference proteome</keyword>
<evidence type="ECO:0000256" key="3">
    <source>
        <dbReference type="ARBA" id="ARBA00022448"/>
    </source>
</evidence>